<comment type="caution">
    <text evidence="4">The sequence shown here is derived from an EMBL/GenBank/DDBJ whole genome shotgun (WGS) entry which is preliminary data.</text>
</comment>
<accession>A0A5J9TSD4</accession>
<protein>
    <recommendedName>
        <fullName evidence="3">Knottins-like domain-containing protein</fullName>
    </recommendedName>
</protein>
<keyword evidence="5" id="KW-1185">Reference proteome</keyword>
<dbReference type="AlphaFoldDB" id="A0A5J9TSD4"/>
<dbReference type="Pfam" id="PF00304">
    <property type="entry name" value="Gamma-thionin"/>
    <property type="match status" value="1"/>
</dbReference>
<evidence type="ECO:0000256" key="1">
    <source>
        <dbReference type="ARBA" id="ARBA00023157"/>
    </source>
</evidence>
<dbReference type="InterPro" id="IPR036574">
    <property type="entry name" value="Scorpion_toxin-like_sf"/>
</dbReference>
<reference evidence="4 5" key="1">
    <citation type="journal article" date="2019" name="Sci. Rep.">
        <title>A high-quality genome of Eragrostis curvula grass provides insights into Poaceae evolution and supports new strategies to enhance forage quality.</title>
        <authorList>
            <person name="Carballo J."/>
            <person name="Santos B.A.C.M."/>
            <person name="Zappacosta D."/>
            <person name="Garbus I."/>
            <person name="Selva J.P."/>
            <person name="Gallo C.A."/>
            <person name="Diaz A."/>
            <person name="Albertini E."/>
            <person name="Caccamo M."/>
            <person name="Echenique V."/>
        </authorList>
    </citation>
    <scope>NUCLEOTIDE SEQUENCE [LARGE SCALE GENOMIC DNA]</scope>
    <source>
        <strain evidence="5">cv. Victoria</strain>
        <tissue evidence="4">Leaf</tissue>
    </source>
</reference>
<feature type="signal peptide" evidence="2">
    <location>
        <begin position="1"/>
        <end position="29"/>
    </location>
</feature>
<name>A0A5J9TSD4_9POAL</name>
<dbReference type="EMBL" id="RWGY01000031">
    <property type="protein sequence ID" value="TVU13621.1"/>
    <property type="molecule type" value="Genomic_DNA"/>
</dbReference>
<keyword evidence="1" id="KW-1015">Disulfide bond</keyword>
<sequence>MDPSRRTLSAAFVVLFLVTASEMIAPAQAYKCTRLSANFHGWCFDDRHCNRVCLGEGNGNTGGECGTNELKCYCIYDCSRAPVPAASPDAANQNAGPITGHE</sequence>
<dbReference type="Gramene" id="TVU13621">
    <property type="protein sequence ID" value="TVU13621"/>
    <property type="gene ID" value="EJB05_37041"/>
</dbReference>
<evidence type="ECO:0000313" key="4">
    <source>
        <dbReference type="EMBL" id="TVU13621.1"/>
    </source>
</evidence>
<keyword evidence="2" id="KW-0732">Signal</keyword>
<dbReference type="SMART" id="SM00505">
    <property type="entry name" value="Knot1"/>
    <property type="match status" value="1"/>
</dbReference>
<dbReference type="GO" id="GO:0006952">
    <property type="term" value="P:defense response"/>
    <property type="evidence" value="ECO:0007669"/>
    <property type="project" value="InterPro"/>
</dbReference>
<dbReference type="SUPFAM" id="SSF57095">
    <property type="entry name" value="Scorpion toxin-like"/>
    <property type="match status" value="1"/>
</dbReference>
<dbReference type="PANTHER" id="PTHR33147:SF130">
    <property type="entry name" value="DEFENSIN-LIKE PROTEIN 1"/>
    <property type="match status" value="1"/>
</dbReference>
<dbReference type="Proteomes" id="UP000324897">
    <property type="component" value="Unassembled WGS sequence"/>
</dbReference>
<organism evidence="4 5">
    <name type="scientific">Eragrostis curvula</name>
    <name type="common">weeping love grass</name>
    <dbReference type="NCBI Taxonomy" id="38414"/>
    <lineage>
        <taxon>Eukaryota</taxon>
        <taxon>Viridiplantae</taxon>
        <taxon>Streptophyta</taxon>
        <taxon>Embryophyta</taxon>
        <taxon>Tracheophyta</taxon>
        <taxon>Spermatophyta</taxon>
        <taxon>Magnoliopsida</taxon>
        <taxon>Liliopsida</taxon>
        <taxon>Poales</taxon>
        <taxon>Poaceae</taxon>
        <taxon>PACMAD clade</taxon>
        <taxon>Chloridoideae</taxon>
        <taxon>Eragrostideae</taxon>
        <taxon>Eragrostidinae</taxon>
        <taxon>Eragrostis</taxon>
    </lineage>
</organism>
<feature type="domain" description="Knottins-like" evidence="3">
    <location>
        <begin position="31"/>
        <end position="78"/>
    </location>
</feature>
<dbReference type="Gene3D" id="3.30.30.10">
    <property type="entry name" value="Knottin, scorpion toxin-like"/>
    <property type="match status" value="1"/>
</dbReference>
<evidence type="ECO:0000256" key="2">
    <source>
        <dbReference type="SAM" id="SignalP"/>
    </source>
</evidence>
<dbReference type="InterPro" id="IPR003614">
    <property type="entry name" value="Knottins"/>
</dbReference>
<feature type="chain" id="PRO_5023821763" description="Knottins-like domain-containing protein" evidence="2">
    <location>
        <begin position="30"/>
        <end position="102"/>
    </location>
</feature>
<evidence type="ECO:0000259" key="3">
    <source>
        <dbReference type="SMART" id="SM00505"/>
    </source>
</evidence>
<evidence type="ECO:0000313" key="5">
    <source>
        <dbReference type="Proteomes" id="UP000324897"/>
    </source>
</evidence>
<dbReference type="PANTHER" id="PTHR33147">
    <property type="entry name" value="DEFENSIN-LIKE PROTEIN 1"/>
    <property type="match status" value="1"/>
</dbReference>
<proteinExistence type="predicted"/>
<gene>
    <name evidence="4" type="ORF">EJB05_37041</name>
</gene>